<evidence type="ECO:0000256" key="6">
    <source>
        <dbReference type="ARBA" id="ARBA00022723"/>
    </source>
</evidence>
<dbReference type="PANTHER" id="PTHR42951">
    <property type="entry name" value="METALLO-BETA-LACTAMASE DOMAIN-CONTAINING"/>
    <property type="match status" value="1"/>
</dbReference>
<evidence type="ECO:0000256" key="2">
    <source>
        <dbReference type="ARBA" id="ARBA00001947"/>
    </source>
</evidence>
<keyword evidence="14" id="KW-1185">Reference proteome</keyword>
<dbReference type="OrthoDB" id="11380at2"/>
<evidence type="ECO:0000256" key="11">
    <source>
        <dbReference type="ARBA" id="ARBA00023251"/>
    </source>
</evidence>
<dbReference type="GO" id="GO:0008270">
    <property type="term" value="F:zinc ion binding"/>
    <property type="evidence" value="ECO:0007669"/>
    <property type="project" value="InterPro"/>
</dbReference>
<dbReference type="Gene3D" id="3.60.15.10">
    <property type="entry name" value="Ribonuclease Z/Hydroxyacylglutathione hydrolase-like"/>
    <property type="match status" value="1"/>
</dbReference>
<evidence type="ECO:0000256" key="8">
    <source>
        <dbReference type="ARBA" id="ARBA00022764"/>
    </source>
</evidence>
<dbReference type="EC" id="3.5.2.6" evidence="5"/>
<gene>
    <name evidence="13" type="ORF">SAMN02745975_03458</name>
</gene>
<proteinExistence type="inferred from homology"/>
<dbReference type="EMBL" id="FQZV01000063">
    <property type="protein sequence ID" value="SHK01722.1"/>
    <property type="molecule type" value="Genomic_DNA"/>
</dbReference>
<reference evidence="14" key="1">
    <citation type="submission" date="2016-11" db="EMBL/GenBank/DDBJ databases">
        <authorList>
            <person name="Varghese N."/>
            <person name="Submissions S."/>
        </authorList>
    </citation>
    <scope>NUCLEOTIDE SEQUENCE [LARGE SCALE GENOMIC DNA]</scope>
    <source>
        <strain evidence="14">DSM 17957</strain>
    </source>
</reference>
<comment type="cofactor">
    <cofactor evidence="2">
        <name>Zn(2+)</name>
        <dbReference type="ChEBI" id="CHEBI:29105"/>
    </cofactor>
</comment>
<evidence type="ECO:0000313" key="13">
    <source>
        <dbReference type="EMBL" id="SHK01722.1"/>
    </source>
</evidence>
<evidence type="ECO:0000256" key="3">
    <source>
        <dbReference type="ARBA" id="ARBA00004418"/>
    </source>
</evidence>
<dbReference type="SUPFAM" id="SSF56281">
    <property type="entry name" value="Metallo-hydrolase/oxidoreductase"/>
    <property type="match status" value="1"/>
</dbReference>
<evidence type="ECO:0000256" key="1">
    <source>
        <dbReference type="ARBA" id="ARBA00001526"/>
    </source>
</evidence>
<keyword evidence="6" id="KW-0479">Metal-binding</keyword>
<dbReference type="PROSITE" id="PS00743">
    <property type="entry name" value="BETA_LACTAMASE_B_1"/>
    <property type="match status" value="1"/>
</dbReference>
<evidence type="ECO:0000313" key="14">
    <source>
        <dbReference type="Proteomes" id="UP000184536"/>
    </source>
</evidence>
<feature type="domain" description="Metallo-beta-lactamase" evidence="12">
    <location>
        <begin position="16"/>
        <end position="207"/>
    </location>
</feature>
<dbReference type="Proteomes" id="UP000184536">
    <property type="component" value="Unassembled WGS sequence"/>
</dbReference>
<dbReference type="GO" id="GO:0008800">
    <property type="term" value="F:beta-lactamase activity"/>
    <property type="evidence" value="ECO:0007669"/>
    <property type="project" value="UniProtKB-EC"/>
</dbReference>
<dbReference type="SMART" id="SM00849">
    <property type="entry name" value="Lactamase_B"/>
    <property type="match status" value="1"/>
</dbReference>
<name>A0A1M6P1I2_9FIRM</name>
<sequence>MELKKITNRVYYIPNVVNIGCIMHEGKAILIDTGLEDHTGKKILNTLKQEGLKVEAIINTHSHADHCGGNAYIQHQTSAKIYAPEIEEAIIRYPYLEPLYLFSGAHPVRALLNKFLMAKPSKIDYVIKADERILEICGLKLQVIPLQGHSPGQIGIAIDNVLFCADAFVSNEVLEKHKLPFNVDIIKQRETLNYLENSTYDYYVPCHSMPMSNIREVVQNNLERLDEIDRQITEGLESHKSTEQIFQSVCSYYDIKINQLSQFYLLQTAVAAHLSGLEALGYITALIKDNLIFWERTGK</sequence>
<keyword evidence="11" id="KW-0046">Antibiotic resistance</keyword>
<accession>A0A1M6P1I2</accession>
<keyword evidence="10" id="KW-0862">Zinc</keyword>
<evidence type="ECO:0000256" key="7">
    <source>
        <dbReference type="ARBA" id="ARBA00022729"/>
    </source>
</evidence>
<evidence type="ECO:0000256" key="9">
    <source>
        <dbReference type="ARBA" id="ARBA00022801"/>
    </source>
</evidence>
<dbReference type="InterPro" id="IPR001018">
    <property type="entry name" value="Beta-lactamase_class-B_CS"/>
</dbReference>
<dbReference type="GO" id="GO:0046677">
    <property type="term" value="P:response to antibiotic"/>
    <property type="evidence" value="ECO:0007669"/>
    <property type="project" value="UniProtKB-KW"/>
</dbReference>
<dbReference type="Pfam" id="PF00753">
    <property type="entry name" value="Lactamase_B"/>
    <property type="match status" value="1"/>
</dbReference>
<keyword evidence="7" id="KW-0732">Signal</keyword>
<evidence type="ECO:0000256" key="4">
    <source>
        <dbReference type="ARBA" id="ARBA00005250"/>
    </source>
</evidence>
<keyword evidence="9" id="KW-0378">Hydrolase</keyword>
<evidence type="ECO:0000259" key="12">
    <source>
        <dbReference type="SMART" id="SM00849"/>
    </source>
</evidence>
<dbReference type="InterPro" id="IPR050855">
    <property type="entry name" value="NDM-1-like"/>
</dbReference>
<dbReference type="STRING" id="1121919.SAMN02745975_03458"/>
<dbReference type="GO" id="GO:0017001">
    <property type="term" value="P:antibiotic catabolic process"/>
    <property type="evidence" value="ECO:0007669"/>
    <property type="project" value="InterPro"/>
</dbReference>
<comment type="subcellular location">
    <subcellularLocation>
        <location evidence="3">Periplasm</location>
    </subcellularLocation>
</comment>
<comment type="similarity">
    <text evidence="4">Belongs to the metallo-beta-lactamase superfamily. Class-B beta-lactamase family.</text>
</comment>
<organism evidence="13 14">
    <name type="scientific">Geosporobacter subterraneus DSM 17957</name>
    <dbReference type="NCBI Taxonomy" id="1121919"/>
    <lineage>
        <taxon>Bacteria</taxon>
        <taxon>Bacillati</taxon>
        <taxon>Bacillota</taxon>
        <taxon>Clostridia</taxon>
        <taxon>Peptostreptococcales</taxon>
        <taxon>Thermotaleaceae</taxon>
        <taxon>Geosporobacter</taxon>
    </lineage>
</organism>
<dbReference type="AlphaFoldDB" id="A0A1M6P1I2"/>
<keyword evidence="8" id="KW-0574">Periplasm</keyword>
<dbReference type="InterPro" id="IPR036866">
    <property type="entry name" value="RibonucZ/Hydroxyglut_hydro"/>
</dbReference>
<dbReference type="RefSeq" id="WP_110942443.1">
    <property type="nucleotide sequence ID" value="NZ_FQZV01000063.1"/>
</dbReference>
<dbReference type="InterPro" id="IPR001279">
    <property type="entry name" value="Metallo-B-lactamas"/>
</dbReference>
<dbReference type="GO" id="GO:0042597">
    <property type="term" value="C:periplasmic space"/>
    <property type="evidence" value="ECO:0007669"/>
    <property type="project" value="UniProtKB-SubCell"/>
</dbReference>
<dbReference type="CDD" id="cd07743">
    <property type="entry name" value="metallo-hydrolase-like_MBL-fold"/>
    <property type="match status" value="1"/>
</dbReference>
<protein>
    <recommendedName>
        <fullName evidence="5">beta-lactamase</fullName>
        <ecNumber evidence="5">3.5.2.6</ecNumber>
    </recommendedName>
</protein>
<evidence type="ECO:0000256" key="5">
    <source>
        <dbReference type="ARBA" id="ARBA00012865"/>
    </source>
</evidence>
<evidence type="ECO:0000256" key="10">
    <source>
        <dbReference type="ARBA" id="ARBA00022833"/>
    </source>
</evidence>
<comment type="catalytic activity">
    <reaction evidence="1">
        <text>a beta-lactam + H2O = a substituted beta-amino acid</text>
        <dbReference type="Rhea" id="RHEA:20401"/>
        <dbReference type="ChEBI" id="CHEBI:15377"/>
        <dbReference type="ChEBI" id="CHEBI:35627"/>
        <dbReference type="ChEBI" id="CHEBI:140347"/>
        <dbReference type="EC" id="3.5.2.6"/>
    </reaction>
</comment>
<dbReference type="PANTHER" id="PTHR42951:SF14">
    <property type="entry name" value="METALLO-BETA-LACTAMASE SUPERFAMILY PROTEIN"/>
    <property type="match status" value="1"/>
</dbReference>